<dbReference type="NCBIfam" id="TIGR00755">
    <property type="entry name" value="ksgA"/>
    <property type="match status" value="1"/>
</dbReference>
<evidence type="ECO:0000256" key="6">
    <source>
        <dbReference type="PROSITE-ProRule" id="PRU01026"/>
    </source>
</evidence>
<dbReference type="PATRIC" id="fig|940295.4.peg.129"/>
<evidence type="ECO:0000256" key="1">
    <source>
        <dbReference type="ARBA" id="ARBA00022552"/>
    </source>
</evidence>
<dbReference type="PROSITE" id="PS01131">
    <property type="entry name" value="RRNA_A_DIMETH"/>
    <property type="match status" value="1"/>
</dbReference>
<evidence type="ECO:0000313" key="8">
    <source>
        <dbReference type="EMBL" id="ALU12129.1"/>
    </source>
</evidence>
<proteinExistence type="inferred from homology"/>
<dbReference type="InterPro" id="IPR020596">
    <property type="entry name" value="rRNA_Ade_Mease_Trfase_CS"/>
</dbReference>
<protein>
    <recommendedName>
        <fullName evidence="7">Ribosomal RNA adenine methylase transferase N-terminal domain-containing protein</fullName>
    </recommendedName>
</protein>
<evidence type="ECO:0000256" key="2">
    <source>
        <dbReference type="ARBA" id="ARBA00022603"/>
    </source>
</evidence>
<feature type="binding site" evidence="6">
    <location>
        <position position="69"/>
    </location>
    <ligand>
        <name>S-adenosyl-L-methionine</name>
        <dbReference type="ChEBI" id="CHEBI:59789"/>
    </ligand>
</feature>
<keyword evidence="5 6" id="KW-0694">RNA-binding</keyword>
<dbReference type="InterPro" id="IPR020598">
    <property type="entry name" value="rRNA_Ade_methylase_Trfase_N"/>
</dbReference>
<dbReference type="GeneID" id="30679551"/>
<gene>
    <name evidence="8" type="ORF">EYM_00660</name>
</gene>
<organism evidence="8 9">
    <name type="scientific">Ignicoccus islandicus DSM 13165</name>
    <dbReference type="NCBI Taxonomy" id="940295"/>
    <lineage>
        <taxon>Archaea</taxon>
        <taxon>Thermoproteota</taxon>
        <taxon>Thermoprotei</taxon>
        <taxon>Desulfurococcales</taxon>
        <taxon>Desulfurococcaceae</taxon>
        <taxon>Ignicoccus</taxon>
    </lineage>
</organism>
<evidence type="ECO:0000259" key="7">
    <source>
        <dbReference type="SMART" id="SM00650"/>
    </source>
</evidence>
<feature type="binding site" evidence="6">
    <location>
        <position position="94"/>
    </location>
    <ligand>
        <name>S-adenosyl-L-methionine</name>
        <dbReference type="ChEBI" id="CHEBI:59789"/>
    </ligand>
</feature>
<dbReference type="InterPro" id="IPR029063">
    <property type="entry name" value="SAM-dependent_MTases_sf"/>
</dbReference>
<dbReference type="GO" id="GO:0003723">
    <property type="term" value="F:RNA binding"/>
    <property type="evidence" value="ECO:0007669"/>
    <property type="project" value="UniProtKB-UniRule"/>
</dbReference>
<dbReference type="STRING" id="940295.EYM_00660"/>
<keyword evidence="4 6" id="KW-0949">S-adenosyl-L-methionine</keyword>
<feature type="binding site" evidence="6">
    <location>
        <position position="108"/>
    </location>
    <ligand>
        <name>S-adenosyl-L-methionine</name>
        <dbReference type="ChEBI" id="CHEBI:59789"/>
    </ligand>
</feature>
<dbReference type="PANTHER" id="PTHR11727">
    <property type="entry name" value="DIMETHYLADENOSINE TRANSFERASE"/>
    <property type="match status" value="1"/>
</dbReference>
<comment type="similarity">
    <text evidence="6">Belongs to the class I-like SAM-binding methyltransferase superfamily. rRNA adenine N(6)-methyltransferase family.</text>
</comment>
<dbReference type="AlphaFoldDB" id="A0A0U2WME8"/>
<name>A0A0U2WME8_9CREN</name>
<accession>A0A0U2WME8</accession>
<dbReference type="OrthoDB" id="9883at2157"/>
<evidence type="ECO:0000313" key="9">
    <source>
        <dbReference type="Proteomes" id="UP000060778"/>
    </source>
</evidence>
<keyword evidence="2 6" id="KW-0489">Methyltransferase</keyword>
<dbReference type="CDD" id="cd02440">
    <property type="entry name" value="AdoMet_MTases"/>
    <property type="match status" value="1"/>
</dbReference>
<dbReference type="Gene3D" id="3.40.50.150">
    <property type="entry name" value="Vaccinia Virus protein VP39"/>
    <property type="match status" value="1"/>
</dbReference>
<feature type="binding site" evidence="6">
    <location>
        <position position="25"/>
    </location>
    <ligand>
        <name>S-adenosyl-L-methionine</name>
        <dbReference type="ChEBI" id="CHEBI:59789"/>
    </ligand>
</feature>
<dbReference type="Pfam" id="PF00398">
    <property type="entry name" value="RrnaAD"/>
    <property type="match status" value="1"/>
</dbReference>
<dbReference type="InterPro" id="IPR001737">
    <property type="entry name" value="KsgA/Erm"/>
</dbReference>
<dbReference type="RefSeq" id="WP_075049205.1">
    <property type="nucleotide sequence ID" value="NZ_CP006867.1"/>
</dbReference>
<dbReference type="KEGG" id="iis:EYM_00660"/>
<feature type="domain" description="Ribosomal RNA adenine methylase transferase N-terminal" evidence="7">
    <location>
        <begin position="30"/>
        <end position="192"/>
    </location>
</feature>
<dbReference type="PANTHER" id="PTHR11727:SF7">
    <property type="entry name" value="DIMETHYLADENOSINE TRANSFERASE-RELATED"/>
    <property type="match status" value="1"/>
</dbReference>
<keyword evidence="9" id="KW-1185">Reference proteome</keyword>
<dbReference type="SUPFAM" id="SSF53335">
    <property type="entry name" value="S-adenosyl-L-methionine-dependent methyltransferases"/>
    <property type="match status" value="1"/>
</dbReference>
<evidence type="ECO:0000256" key="5">
    <source>
        <dbReference type="ARBA" id="ARBA00022884"/>
    </source>
</evidence>
<dbReference type="EMBL" id="CP006867">
    <property type="protein sequence ID" value="ALU12129.1"/>
    <property type="molecule type" value="Genomic_DNA"/>
</dbReference>
<dbReference type="PROSITE" id="PS51689">
    <property type="entry name" value="SAM_RNA_A_N6_MT"/>
    <property type="match status" value="1"/>
</dbReference>
<keyword evidence="3 6" id="KW-0808">Transferase</keyword>
<feature type="binding site" evidence="6">
    <location>
        <position position="23"/>
    </location>
    <ligand>
        <name>S-adenosyl-L-methionine</name>
        <dbReference type="ChEBI" id="CHEBI:59789"/>
    </ligand>
</feature>
<evidence type="ECO:0000256" key="4">
    <source>
        <dbReference type="ARBA" id="ARBA00022691"/>
    </source>
</evidence>
<sequence>MRDLVLSEIGKLSFRPKKWLGQNFTVDRRIIDYFVSNIERSTEVIEIGTGLGTLTLALAEISKRVITIERDERLCNYLKRKLEKVSNVTLICGDALEYPFNKPWVVGSIPYSISGPLLAKLSTSSTWEKSLLLLQKDFVDRITARPGSKDYGRLSVMVQLCCEIEKGPVWPPNSFWPRPQVLSQHVHLKRLESVPEEFSKFLACLFSQKNKKLRKVARSCGFEWDDDRRVREVEPKEFLRVFERVWKSIDLIGP</sequence>
<dbReference type="InterPro" id="IPR011530">
    <property type="entry name" value="rRNA_adenine_dimethylase"/>
</dbReference>
<evidence type="ECO:0000256" key="3">
    <source>
        <dbReference type="ARBA" id="ARBA00022679"/>
    </source>
</evidence>
<dbReference type="SMART" id="SM00650">
    <property type="entry name" value="rADc"/>
    <property type="match status" value="1"/>
</dbReference>
<keyword evidence="1" id="KW-0698">rRNA processing</keyword>
<dbReference type="GO" id="GO:0000179">
    <property type="term" value="F:rRNA (adenine-N6,N6-)-dimethyltransferase activity"/>
    <property type="evidence" value="ECO:0007669"/>
    <property type="project" value="UniProtKB-UniRule"/>
</dbReference>
<reference evidence="8 9" key="1">
    <citation type="submission" date="2013-11" db="EMBL/GenBank/DDBJ databases">
        <title>Comparative genomics of Ignicoccus.</title>
        <authorList>
            <person name="Podar M."/>
        </authorList>
    </citation>
    <scope>NUCLEOTIDE SEQUENCE [LARGE SCALE GENOMIC DNA]</scope>
    <source>
        <strain evidence="8 9">DSM 13165</strain>
    </source>
</reference>
<feature type="binding site" evidence="6">
    <location>
        <position position="48"/>
    </location>
    <ligand>
        <name>S-adenosyl-L-methionine</name>
        <dbReference type="ChEBI" id="CHEBI:59789"/>
    </ligand>
</feature>
<dbReference type="Proteomes" id="UP000060778">
    <property type="component" value="Chromosome"/>
</dbReference>